<feature type="signal peptide" evidence="1">
    <location>
        <begin position="1"/>
        <end position="32"/>
    </location>
</feature>
<dbReference type="STRING" id="1384459.GL4_2358"/>
<dbReference type="OrthoDB" id="8454431at2"/>
<dbReference type="AlphaFoldDB" id="A0A0A8K4F2"/>
<evidence type="ECO:0000313" key="3">
    <source>
        <dbReference type="Proteomes" id="UP000031643"/>
    </source>
</evidence>
<feature type="chain" id="PRO_5002054490" evidence="1">
    <location>
        <begin position="33"/>
        <end position="91"/>
    </location>
</feature>
<evidence type="ECO:0000256" key="1">
    <source>
        <dbReference type="SAM" id="SignalP"/>
    </source>
</evidence>
<dbReference type="EMBL" id="AP014648">
    <property type="protein sequence ID" value="BAQ17795.1"/>
    <property type="molecule type" value="Genomic_DNA"/>
</dbReference>
<name>A0A0A8K4F2_9HYPH</name>
<dbReference type="KEGG" id="mcg:GL4_2358"/>
<sequence length="91" mass="10280">MMTELMKQLTLSVFGLVLGVAVLAANSNPAMADRGKAYWIDGTPRYSNEPTVIKRKSKSAQTAKAKDKFQNNLNFETEAVWRNLRPNWFSD</sequence>
<keyword evidence="3" id="KW-1185">Reference proteome</keyword>
<dbReference type="HOGENOM" id="CLU_2423528_0_0_5"/>
<gene>
    <name evidence="2" type="ORF">GL4_2358</name>
</gene>
<reference evidence="2 3" key="1">
    <citation type="submission" date="2014-09" db="EMBL/GenBank/DDBJ databases">
        <title>Genome sequencing of Methyloceanibacter caenitepidi Gela4.</title>
        <authorList>
            <person name="Takeuchi M."/>
            <person name="Susumu S."/>
            <person name="Kamagata Y."/>
            <person name="Oshima K."/>
            <person name="Hattori M."/>
            <person name="Iwasaki W."/>
        </authorList>
    </citation>
    <scope>NUCLEOTIDE SEQUENCE [LARGE SCALE GENOMIC DNA]</scope>
    <source>
        <strain evidence="2 3">Gela4</strain>
    </source>
</reference>
<accession>A0A0A8K4F2</accession>
<dbReference type="RefSeq" id="WP_045367643.1">
    <property type="nucleotide sequence ID" value="NZ_AP014648.1"/>
</dbReference>
<dbReference type="Proteomes" id="UP000031643">
    <property type="component" value="Chromosome"/>
</dbReference>
<evidence type="ECO:0000313" key="2">
    <source>
        <dbReference type="EMBL" id="BAQ17795.1"/>
    </source>
</evidence>
<proteinExistence type="predicted"/>
<keyword evidence="1" id="KW-0732">Signal</keyword>
<protein>
    <submittedName>
        <fullName evidence="2">Uncharacterized protein</fullName>
    </submittedName>
</protein>
<organism evidence="2 3">
    <name type="scientific">Methyloceanibacter caenitepidi</name>
    <dbReference type="NCBI Taxonomy" id="1384459"/>
    <lineage>
        <taxon>Bacteria</taxon>
        <taxon>Pseudomonadati</taxon>
        <taxon>Pseudomonadota</taxon>
        <taxon>Alphaproteobacteria</taxon>
        <taxon>Hyphomicrobiales</taxon>
        <taxon>Hyphomicrobiaceae</taxon>
        <taxon>Methyloceanibacter</taxon>
    </lineage>
</organism>